<dbReference type="STRING" id="225164.V4A2A8"/>
<dbReference type="CTD" id="20240376"/>
<sequence>MMANSIFYRNYIILFLIMLNLTEDSATRSTTTPEIIMTTDLGDISFDLLNHNSTAPILQPCQAYLQMFAESASNFTECLILNARPFRFCESCVVHYTKARGVYRDLFERKDKECHDALLKADRIQVLTLVYNNMLNVWSNADCENCFETIVEGEDGDVNFTLTNDTILFHNYFKNVSVCLNVTPGSIIDTEHQWNSSDCIKCKKSYSALNSHYEKIVKETSYHVCMDIIDMMNYTRLMWGKMLNCSHRQGDEAPVLGIAFVMGMVPVIFYTANRIFGAKHEKSIVVQKRLKKPSSVPDYGSNYSRNSTQHVTFSTSTSSN</sequence>
<evidence type="ECO:0000313" key="3">
    <source>
        <dbReference type="EMBL" id="ESO87406.1"/>
    </source>
</evidence>
<keyword evidence="1" id="KW-0812">Transmembrane</keyword>
<dbReference type="OMA" id="FQQVASK"/>
<accession>V4A2A8</accession>
<evidence type="ECO:0008006" key="5">
    <source>
        <dbReference type="Google" id="ProtNLM"/>
    </source>
</evidence>
<dbReference type="PANTHER" id="PTHR15644:SF2">
    <property type="entry name" value="OSTEOPETROSIS-ASSOCIATED TRANSMEMBRANE PROTEIN 1"/>
    <property type="match status" value="1"/>
</dbReference>
<feature type="chain" id="PRO_5004718269" description="Osteopetrosis-associated transmembrane protein 1" evidence="2">
    <location>
        <begin position="27"/>
        <end position="320"/>
    </location>
</feature>
<keyword evidence="1" id="KW-0472">Membrane</keyword>
<dbReference type="Pfam" id="PF09777">
    <property type="entry name" value="OSTMP1"/>
    <property type="match status" value="1"/>
</dbReference>
<dbReference type="InterPro" id="IPR019172">
    <property type="entry name" value="Osteopetrosis-assoc_TM_1"/>
</dbReference>
<dbReference type="KEGG" id="lgi:LOTGIDRAFT_166554"/>
<dbReference type="Proteomes" id="UP000030746">
    <property type="component" value="Unassembled WGS sequence"/>
</dbReference>
<dbReference type="EMBL" id="KB202917">
    <property type="protein sequence ID" value="ESO87406.1"/>
    <property type="molecule type" value="Genomic_DNA"/>
</dbReference>
<keyword evidence="1" id="KW-1133">Transmembrane helix</keyword>
<evidence type="ECO:0000256" key="1">
    <source>
        <dbReference type="SAM" id="Phobius"/>
    </source>
</evidence>
<protein>
    <recommendedName>
        <fullName evidence="5">Osteopetrosis-associated transmembrane protein 1</fullName>
    </recommendedName>
</protein>
<name>V4A2A8_LOTGI</name>
<reference evidence="3 4" key="1">
    <citation type="journal article" date="2013" name="Nature">
        <title>Insights into bilaterian evolution from three spiralian genomes.</title>
        <authorList>
            <person name="Simakov O."/>
            <person name="Marletaz F."/>
            <person name="Cho S.J."/>
            <person name="Edsinger-Gonzales E."/>
            <person name="Havlak P."/>
            <person name="Hellsten U."/>
            <person name="Kuo D.H."/>
            <person name="Larsson T."/>
            <person name="Lv J."/>
            <person name="Arendt D."/>
            <person name="Savage R."/>
            <person name="Osoegawa K."/>
            <person name="de Jong P."/>
            <person name="Grimwood J."/>
            <person name="Chapman J.A."/>
            <person name="Shapiro H."/>
            <person name="Aerts A."/>
            <person name="Otillar R.P."/>
            <person name="Terry A.Y."/>
            <person name="Boore J.L."/>
            <person name="Grigoriev I.V."/>
            <person name="Lindberg D.R."/>
            <person name="Seaver E.C."/>
            <person name="Weisblat D.A."/>
            <person name="Putnam N.H."/>
            <person name="Rokhsar D.S."/>
        </authorList>
    </citation>
    <scope>NUCLEOTIDE SEQUENCE [LARGE SCALE GENOMIC DNA]</scope>
</reference>
<keyword evidence="2" id="KW-0732">Signal</keyword>
<dbReference type="RefSeq" id="XP_009061875.1">
    <property type="nucleotide sequence ID" value="XM_009063627.1"/>
</dbReference>
<dbReference type="OrthoDB" id="8021850at2759"/>
<evidence type="ECO:0000313" key="4">
    <source>
        <dbReference type="Proteomes" id="UP000030746"/>
    </source>
</evidence>
<feature type="transmembrane region" description="Helical" evidence="1">
    <location>
        <begin position="253"/>
        <end position="272"/>
    </location>
</feature>
<dbReference type="GeneID" id="20240376"/>
<feature type="signal peptide" evidence="2">
    <location>
        <begin position="1"/>
        <end position="26"/>
    </location>
</feature>
<organism evidence="3 4">
    <name type="scientific">Lottia gigantea</name>
    <name type="common">Giant owl limpet</name>
    <dbReference type="NCBI Taxonomy" id="225164"/>
    <lineage>
        <taxon>Eukaryota</taxon>
        <taxon>Metazoa</taxon>
        <taxon>Spiralia</taxon>
        <taxon>Lophotrochozoa</taxon>
        <taxon>Mollusca</taxon>
        <taxon>Gastropoda</taxon>
        <taxon>Patellogastropoda</taxon>
        <taxon>Lottioidea</taxon>
        <taxon>Lottiidae</taxon>
        <taxon>Lottia</taxon>
    </lineage>
</organism>
<dbReference type="GO" id="GO:0005829">
    <property type="term" value="C:cytosol"/>
    <property type="evidence" value="ECO:0007669"/>
    <property type="project" value="TreeGrafter"/>
</dbReference>
<gene>
    <name evidence="3" type="ORF">LOTGIDRAFT_166554</name>
</gene>
<proteinExistence type="predicted"/>
<dbReference type="PANTHER" id="PTHR15644">
    <property type="entry name" value="OSTEOPETROSIS ASSOCIATED TRANSMEMBRANE PROTEIN 1"/>
    <property type="match status" value="1"/>
</dbReference>
<evidence type="ECO:0000256" key="2">
    <source>
        <dbReference type="SAM" id="SignalP"/>
    </source>
</evidence>
<dbReference type="AlphaFoldDB" id="V4A2A8"/>
<keyword evidence="4" id="KW-1185">Reference proteome</keyword>
<dbReference type="HOGENOM" id="CLU_070677_1_0_1"/>